<evidence type="ECO:0000313" key="2">
    <source>
        <dbReference type="EMBL" id="VVE07179.1"/>
    </source>
</evidence>
<reference evidence="2 3" key="1">
    <citation type="submission" date="2019-08" db="EMBL/GenBank/DDBJ databases">
        <authorList>
            <person name="Peeters C."/>
        </authorList>
    </citation>
    <scope>NUCLEOTIDE SEQUENCE [LARGE SCALE GENOMIC DNA]</scope>
    <source>
        <strain evidence="2 3">LMG 31013</strain>
    </source>
</reference>
<feature type="transmembrane region" description="Helical" evidence="1">
    <location>
        <begin position="7"/>
        <end position="33"/>
    </location>
</feature>
<organism evidence="2 3">
    <name type="scientific">Pandoraea terrigena</name>
    <dbReference type="NCBI Taxonomy" id="2508292"/>
    <lineage>
        <taxon>Bacteria</taxon>
        <taxon>Pseudomonadati</taxon>
        <taxon>Pseudomonadota</taxon>
        <taxon>Betaproteobacteria</taxon>
        <taxon>Burkholderiales</taxon>
        <taxon>Burkholderiaceae</taxon>
        <taxon>Pandoraea</taxon>
    </lineage>
</organism>
<dbReference type="EMBL" id="CABPRU010000005">
    <property type="protein sequence ID" value="VVE07179.1"/>
    <property type="molecule type" value="Genomic_DNA"/>
</dbReference>
<dbReference type="AlphaFoldDB" id="A0A5E4V721"/>
<keyword evidence="1" id="KW-0472">Membrane</keyword>
<sequence>MKDDFDAIGAILLFVGLACVFIAACSALGIVLIETSFRA</sequence>
<name>A0A5E4V721_9BURK</name>
<dbReference type="Proteomes" id="UP000334380">
    <property type="component" value="Unassembled WGS sequence"/>
</dbReference>
<proteinExistence type="predicted"/>
<dbReference type="PROSITE" id="PS51257">
    <property type="entry name" value="PROKAR_LIPOPROTEIN"/>
    <property type="match status" value="1"/>
</dbReference>
<keyword evidence="1" id="KW-1133">Transmembrane helix</keyword>
<gene>
    <name evidence="2" type="ORF">PTE31013_02450</name>
</gene>
<evidence type="ECO:0000256" key="1">
    <source>
        <dbReference type="SAM" id="Phobius"/>
    </source>
</evidence>
<keyword evidence="3" id="KW-1185">Reference proteome</keyword>
<evidence type="ECO:0000313" key="3">
    <source>
        <dbReference type="Proteomes" id="UP000334380"/>
    </source>
</evidence>
<accession>A0A5E4V721</accession>
<keyword evidence="1" id="KW-0812">Transmembrane</keyword>
<protein>
    <submittedName>
        <fullName evidence="2">Uncharacterized protein</fullName>
    </submittedName>
</protein>